<evidence type="ECO:0000313" key="2">
    <source>
        <dbReference type="Proteomes" id="UP000232693"/>
    </source>
</evidence>
<name>A0A2K9AU79_9GAMM</name>
<keyword evidence="2" id="KW-1185">Reference proteome</keyword>
<proteinExistence type="predicted"/>
<evidence type="ECO:0000313" key="1">
    <source>
        <dbReference type="EMBL" id="AUD79973.1"/>
    </source>
</evidence>
<gene>
    <name evidence="1" type="ORF">CW740_12200</name>
</gene>
<accession>A0A2K9AU79</accession>
<protein>
    <submittedName>
        <fullName evidence="1">Uncharacterized protein</fullName>
    </submittedName>
</protein>
<organism evidence="1 2">
    <name type="scientific">Kangiella profundi</name>
    <dbReference type="NCBI Taxonomy" id="1561924"/>
    <lineage>
        <taxon>Bacteria</taxon>
        <taxon>Pseudomonadati</taxon>
        <taxon>Pseudomonadota</taxon>
        <taxon>Gammaproteobacteria</taxon>
        <taxon>Kangiellales</taxon>
        <taxon>Kangiellaceae</taxon>
        <taxon>Kangiella</taxon>
    </lineage>
</organism>
<dbReference type="Proteomes" id="UP000232693">
    <property type="component" value="Chromosome"/>
</dbReference>
<dbReference type="EMBL" id="CP025120">
    <property type="protein sequence ID" value="AUD79973.1"/>
    <property type="molecule type" value="Genomic_DNA"/>
</dbReference>
<dbReference type="AlphaFoldDB" id="A0A2K9AU79"/>
<sequence>MKKLISYFVISVFLLNVTGCGTILHPERKGQTDGRIDPAIAIMDGVGLLLFVIPGIIAFAVDFHNGTIYLPGTQGSLHDDDGTRVVKFDGELDIEELESILEKEIGHDFDLKKDLTMVMEPETIEEAQMRVVLINKSMHLNLARQ</sequence>
<dbReference type="OrthoDB" id="6105601at2"/>
<reference evidence="1 2" key="1">
    <citation type="submission" date="2017-12" db="EMBL/GenBank/DDBJ databases">
        <title>Kangiella profundi FT102 completed genome.</title>
        <authorList>
            <person name="Xu J."/>
            <person name="Wang J."/>
            <person name="Lu Y."/>
        </authorList>
    </citation>
    <scope>NUCLEOTIDE SEQUENCE [LARGE SCALE GENOMIC DNA]</scope>
    <source>
        <strain evidence="1 2">FT102</strain>
    </source>
</reference>
<dbReference type="KEGG" id="kpd:CW740_12200"/>
<dbReference type="RefSeq" id="WP_106647846.1">
    <property type="nucleotide sequence ID" value="NZ_BMGO01000001.1"/>
</dbReference>